<feature type="transmembrane region" description="Helical" evidence="2">
    <location>
        <begin position="373"/>
        <end position="391"/>
    </location>
</feature>
<evidence type="ECO:0000256" key="1">
    <source>
        <dbReference type="SAM" id="MobiDB-lite"/>
    </source>
</evidence>
<comment type="caution">
    <text evidence="5">The sequence shown here is derived from an EMBL/GenBank/DDBJ whole genome shotgun (WGS) entry which is preliminary data.</text>
</comment>
<evidence type="ECO:0008006" key="7">
    <source>
        <dbReference type="Google" id="ProtNLM"/>
    </source>
</evidence>
<sequence length="728" mass="76859">MSPSRTADRTGRPRVEDGATRASADRAPDGSRSRTGDRGAGTGAEGAGPADHPSLAARHRPELHGLRGLAIALVVLFHVFGDGRVSGGIDVFLAISGFLFTGMLAREAVRTGGGVDLGRYLGRIARRLLPAAVLVLAATWVAGRLLLPETRWVQLGREVRASLTYTENWELIASQLGYGAAGASTSPLQHFWSMSVQGQFYLLWPVVVVLAVLAARAVRGGVRWVLLGAVGAVAVASFGYAAWLHHADQQVAYLHTGARLWEPALGGVVALLALDARLPRALRLLLGWAGVGLVASSGLVLDGGALFPGPWALWPVGGFALVMAAGTTGSRWGADHWLSGRLLGWVGDIAYPLFLWHWPIVVYTLVVTGQERLGLAGGALVIAASVVLAQLTHTLVERPVTAAPMRRPWRVVAVGALVVALAAGLVGTWTAALVREREAALAQAAQDSPAHPGAAALDEPGFGNSGATPVPALAAAPQDNADVYRQGCIQGFEDTEAASEVLVCPGTDPDAEHTLVVTGGSHVVQFLPALEVVAQQQGWNLVVASRSGCHLTTNTGAYPQRTDAAPTDSCVAWNSGFLEVVEELDPDAVVTLGSTTQPGSEQVSRGFVEVWRELDRRGIDVIGLRDTARMPQDVPDCLAEHPEEAQACAMPRDPAYRDSAPYLGRDDLPPNVAFVDVVDQICTDRTCPAVAGDVVVYSDHSHVTATYMRTLAPALDARLREAAPQLYR</sequence>
<evidence type="ECO:0000259" key="4">
    <source>
        <dbReference type="Pfam" id="PF19040"/>
    </source>
</evidence>
<dbReference type="AlphaFoldDB" id="A0A0W8IA32"/>
<name>A0A0W8IA32_9MICO</name>
<dbReference type="STRING" id="767452.AVL62_11655"/>
<dbReference type="InterPro" id="IPR002656">
    <property type="entry name" value="Acyl_transf_3_dom"/>
</dbReference>
<evidence type="ECO:0000313" key="6">
    <source>
        <dbReference type="Proteomes" id="UP000054837"/>
    </source>
</evidence>
<feature type="transmembrane region" description="Helical" evidence="2">
    <location>
        <begin position="252"/>
        <end position="274"/>
    </location>
</feature>
<evidence type="ECO:0000256" key="2">
    <source>
        <dbReference type="SAM" id="Phobius"/>
    </source>
</evidence>
<evidence type="ECO:0000259" key="3">
    <source>
        <dbReference type="Pfam" id="PF01757"/>
    </source>
</evidence>
<feature type="transmembrane region" description="Helical" evidence="2">
    <location>
        <begin position="342"/>
        <end position="361"/>
    </location>
</feature>
<accession>A0A0W8IA32</accession>
<keyword evidence="2" id="KW-0472">Membrane</keyword>
<dbReference type="GO" id="GO:0016020">
    <property type="term" value="C:membrane"/>
    <property type="evidence" value="ECO:0007669"/>
    <property type="project" value="TreeGrafter"/>
</dbReference>
<feature type="transmembrane region" description="Helical" evidence="2">
    <location>
        <begin position="281"/>
        <end position="300"/>
    </location>
</feature>
<gene>
    <name evidence="5" type="ORF">AVL62_11655</name>
</gene>
<feature type="transmembrane region" description="Helical" evidence="2">
    <location>
        <begin position="64"/>
        <end position="81"/>
    </location>
</feature>
<dbReference type="Pfam" id="PF01757">
    <property type="entry name" value="Acyl_transf_3"/>
    <property type="match status" value="1"/>
</dbReference>
<dbReference type="PANTHER" id="PTHR23028:SF53">
    <property type="entry name" value="ACYL_TRANSF_3 DOMAIN-CONTAINING PROTEIN"/>
    <property type="match status" value="1"/>
</dbReference>
<protein>
    <recommendedName>
        <fullName evidence="7">Acyltransferase</fullName>
    </recommendedName>
</protein>
<feature type="transmembrane region" description="Helical" evidence="2">
    <location>
        <begin position="127"/>
        <end position="147"/>
    </location>
</feature>
<dbReference type="InterPro" id="IPR050879">
    <property type="entry name" value="Acyltransferase_3"/>
</dbReference>
<keyword evidence="2" id="KW-0812">Transmembrane</keyword>
<feature type="transmembrane region" description="Helical" evidence="2">
    <location>
        <begin position="200"/>
        <end position="218"/>
    </location>
</feature>
<feature type="compositionally biased region" description="Basic and acidic residues" evidence="1">
    <location>
        <begin position="1"/>
        <end position="37"/>
    </location>
</feature>
<keyword evidence="6" id="KW-1185">Reference proteome</keyword>
<dbReference type="Proteomes" id="UP000054837">
    <property type="component" value="Unassembled WGS sequence"/>
</dbReference>
<dbReference type="Pfam" id="PF19040">
    <property type="entry name" value="SGNH"/>
    <property type="match status" value="1"/>
</dbReference>
<feature type="region of interest" description="Disordered" evidence="1">
    <location>
        <begin position="1"/>
        <end position="55"/>
    </location>
</feature>
<evidence type="ECO:0000313" key="5">
    <source>
        <dbReference type="EMBL" id="KUG56789.1"/>
    </source>
</evidence>
<dbReference type="GO" id="GO:0009103">
    <property type="term" value="P:lipopolysaccharide biosynthetic process"/>
    <property type="evidence" value="ECO:0007669"/>
    <property type="project" value="TreeGrafter"/>
</dbReference>
<dbReference type="EMBL" id="LQBL01000011">
    <property type="protein sequence ID" value="KUG56789.1"/>
    <property type="molecule type" value="Genomic_DNA"/>
</dbReference>
<organism evidence="5 6">
    <name type="scientific">Serinicoccus chungangensis</name>
    <dbReference type="NCBI Taxonomy" id="767452"/>
    <lineage>
        <taxon>Bacteria</taxon>
        <taxon>Bacillati</taxon>
        <taxon>Actinomycetota</taxon>
        <taxon>Actinomycetes</taxon>
        <taxon>Micrococcales</taxon>
        <taxon>Ornithinimicrobiaceae</taxon>
        <taxon>Serinicoccus</taxon>
    </lineage>
</organism>
<dbReference type="PANTHER" id="PTHR23028">
    <property type="entry name" value="ACETYLTRANSFERASE"/>
    <property type="match status" value="1"/>
</dbReference>
<feature type="transmembrane region" description="Helical" evidence="2">
    <location>
        <begin position="225"/>
        <end position="246"/>
    </location>
</feature>
<dbReference type="GO" id="GO:0016747">
    <property type="term" value="F:acyltransferase activity, transferring groups other than amino-acyl groups"/>
    <property type="evidence" value="ECO:0007669"/>
    <property type="project" value="InterPro"/>
</dbReference>
<feature type="transmembrane region" description="Helical" evidence="2">
    <location>
        <begin position="312"/>
        <end position="330"/>
    </location>
</feature>
<reference evidence="5 6" key="1">
    <citation type="submission" date="2015-12" db="EMBL/GenBank/DDBJ databases">
        <title>Serinicoccus chungangenesis strain CD08_5 genome sequencing and assembly.</title>
        <authorList>
            <person name="Chander A.M."/>
            <person name="Kaur G."/>
            <person name="Nair G.R."/>
            <person name="Dhawan D.K."/>
            <person name="Kochhar R.K."/>
            <person name="Mayilraj S."/>
            <person name="Bhadada S.K."/>
        </authorList>
    </citation>
    <scope>NUCLEOTIDE SEQUENCE [LARGE SCALE GENOMIC DNA]</scope>
    <source>
        <strain evidence="5 6">CD08_5</strain>
    </source>
</reference>
<dbReference type="RefSeq" id="WP_058890536.1">
    <property type="nucleotide sequence ID" value="NZ_LQBL01000011.1"/>
</dbReference>
<proteinExistence type="predicted"/>
<dbReference type="InterPro" id="IPR043968">
    <property type="entry name" value="SGNH"/>
</dbReference>
<feature type="transmembrane region" description="Helical" evidence="2">
    <location>
        <begin position="411"/>
        <end position="434"/>
    </location>
</feature>
<keyword evidence="2" id="KW-1133">Transmembrane helix</keyword>
<dbReference type="OrthoDB" id="3404679at2"/>
<feature type="domain" description="Acyltransferase 3" evidence="3">
    <location>
        <begin position="62"/>
        <end position="389"/>
    </location>
</feature>
<feature type="transmembrane region" description="Helical" evidence="2">
    <location>
        <begin position="87"/>
        <end position="106"/>
    </location>
</feature>
<feature type="domain" description="SGNH" evidence="4">
    <location>
        <begin position="500"/>
        <end position="716"/>
    </location>
</feature>